<proteinExistence type="predicted"/>
<gene>
    <name evidence="3" type="primary">LOC102806929</name>
</gene>
<dbReference type="Proteomes" id="UP000694865">
    <property type="component" value="Unplaced"/>
</dbReference>
<dbReference type="PANTHER" id="PTHR15750:SF2">
    <property type="entry name" value="VASOHIBIN"/>
    <property type="match status" value="1"/>
</dbReference>
<keyword evidence="2" id="KW-1185">Reference proteome</keyword>
<reference evidence="3" key="1">
    <citation type="submission" date="2025-08" db="UniProtKB">
        <authorList>
            <consortium name="RefSeq"/>
        </authorList>
    </citation>
    <scope>IDENTIFICATION</scope>
    <source>
        <tissue evidence="3">Testes</tissue>
    </source>
</reference>
<evidence type="ECO:0000256" key="1">
    <source>
        <dbReference type="SAM" id="MobiDB-lite"/>
    </source>
</evidence>
<protein>
    <submittedName>
        <fullName evidence="3">Vasohibin-1-like</fullName>
    </submittedName>
</protein>
<dbReference type="GeneID" id="102806929"/>
<dbReference type="RefSeq" id="XP_006823050.1">
    <property type="nucleotide sequence ID" value="XM_006822987.1"/>
</dbReference>
<accession>A0ABM0MSQ9</accession>
<evidence type="ECO:0000313" key="3">
    <source>
        <dbReference type="RefSeq" id="XP_006823050.1"/>
    </source>
</evidence>
<name>A0ABM0MSQ9_SACKO</name>
<organism evidence="2 3">
    <name type="scientific">Saccoglossus kowalevskii</name>
    <name type="common">Acorn worm</name>
    <dbReference type="NCBI Taxonomy" id="10224"/>
    <lineage>
        <taxon>Eukaryota</taxon>
        <taxon>Metazoa</taxon>
        <taxon>Hemichordata</taxon>
        <taxon>Enteropneusta</taxon>
        <taxon>Harrimaniidae</taxon>
        <taxon>Saccoglossus</taxon>
    </lineage>
</organism>
<dbReference type="Pfam" id="PF14822">
    <property type="entry name" value="Vasohibin"/>
    <property type="match status" value="2"/>
</dbReference>
<evidence type="ECO:0000313" key="2">
    <source>
        <dbReference type="Proteomes" id="UP000694865"/>
    </source>
</evidence>
<dbReference type="InterPro" id="IPR028131">
    <property type="entry name" value="VASH1"/>
</dbReference>
<feature type="region of interest" description="Disordered" evidence="1">
    <location>
        <begin position="241"/>
        <end position="305"/>
    </location>
</feature>
<dbReference type="PANTHER" id="PTHR15750">
    <property type="entry name" value="VASOHIBIN-1-LIKE ISOFORM X2"/>
    <property type="match status" value="1"/>
</dbReference>
<sequence>MSDQKKGDNKGREKEEEGDFQEESGVLFYVNKDGFPISKKTWERMWNHVSKIHPNGTKMVTDVRNNKDLPKYIYNHTGTQFFEIRKNRPLAGHVDSAKEMIRESLPIKCLEAVILAIHLTNGIAGLERFTISFKTQFSGNYHRHVVLGVYYGGRYGALGMSRRDDLMYKSLVFKSLTDLLIDFEDSYKRYWHTVKKCKVGLPVSHDPHSYEQIHWKYLSLNMNKLSKDDLRKEVDRHAKDMRSRFKQATQVKELKAPLSPRKESITGKSPRKDLIHSTPRKAPSIPPLAASSSVESDSDKSPIVARKQFTHAEYQIRI</sequence>
<feature type="compositionally biased region" description="Basic and acidic residues" evidence="1">
    <location>
        <begin position="252"/>
        <end position="275"/>
    </location>
</feature>